<dbReference type="NCBIfam" id="NF003761">
    <property type="entry name" value="PRK05352.1-4"/>
    <property type="match status" value="1"/>
</dbReference>
<dbReference type="STRING" id="1433126.BN938_1408"/>
<keyword evidence="6 8" id="KW-0830">Ubiquinone</keyword>
<evidence type="ECO:0000259" key="11">
    <source>
        <dbReference type="Pfam" id="PF24836"/>
    </source>
</evidence>
<dbReference type="Pfam" id="PF11973">
    <property type="entry name" value="NQRA_SLBB"/>
    <property type="match status" value="1"/>
</dbReference>
<name>A0A060R807_9BACT</name>
<dbReference type="InterPro" id="IPR008703">
    <property type="entry name" value="NqrA"/>
</dbReference>
<feature type="domain" description="NqrA N-terminal barrel-sandwich hybrid" evidence="9">
    <location>
        <begin position="5"/>
        <end position="96"/>
    </location>
</feature>
<comment type="function">
    <text evidence="8">NQR complex catalyzes the reduction of ubiquinone-1 to ubiquinol by two successive reactions, coupled with the transport of Na(+) ions from the cytoplasm to the periplasm. NqrA to NqrE are probably involved in the second step, the conversion of ubisemiquinone to ubiquinol.</text>
</comment>
<dbReference type="EC" id="7.2.1.1" evidence="8"/>
<keyword evidence="13" id="KW-1185">Reference proteome</keyword>
<dbReference type="eggNOG" id="COG1726">
    <property type="taxonomic scope" value="Bacteria"/>
</dbReference>
<protein>
    <recommendedName>
        <fullName evidence="8">Na(+)-translocating NADH-quinone reductase subunit A</fullName>
        <shortName evidence="8">Na(+)-NQR subunit A</shortName>
        <shortName evidence="8">Na(+)-translocating NQR subunit A</shortName>
        <ecNumber evidence="8">7.2.1.1</ecNumber>
    </recommendedName>
    <alternativeName>
        <fullName evidence="8">NQR complex subunit A</fullName>
    </alternativeName>
    <alternativeName>
        <fullName evidence="8">NQR-1 subunit A</fullName>
    </alternativeName>
</protein>
<keyword evidence="7 8" id="KW-0739">Sodium transport</keyword>
<dbReference type="GO" id="GO:0006814">
    <property type="term" value="P:sodium ion transport"/>
    <property type="evidence" value="ECO:0007669"/>
    <property type="project" value="UniProtKB-UniRule"/>
</dbReference>
<evidence type="ECO:0000256" key="8">
    <source>
        <dbReference type="HAMAP-Rule" id="MF_00425"/>
    </source>
</evidence>
<dbReference type="InterPro" id="IPR011053">
    <property type="entry name" value="Single_hybrid_motif"/>
</dbReference>
<evidence type="ECO:0000313" key="13">
    <source>
        <dbReference type="Proteomes" id="UP000027616"/>
    </source>
</evidence>
<dbReference type="Pfam" id="PF05896">
    <property type="entry name" value="NQRA_N"/>
    <property type="match status" value="1"/>
</dbReference>
<accession>A0A060R807</accession>
<evidence type="ECO:0000256" key="1">
    <source>
        <dbReference type="ARBA" id="ARBA00022448"/>
    </source>
</evidence>
<keyword evidence="1 8" id="KW-0813">Transport</keyword>
<evidence type="ECO:0000256" key="5">
    <source>
        <dbReference type="ARBA" id="ARBA00023065"/>
    </source>
</evidence>
<dbReference type="EMBL" id="HG934468">
    <property type="protein sequence ID" value="CDN31495.1"/>
    <property type="molecule type" value="Genomic_DNA"/>
</dbReference>
<comment type="similarity">
    <text evidence="8">Belongs to the NqrA family.</text>
</comment>
<keyword evidence="2 8" id="KW-1278">Translocase</keyword>
<evidence type="ECO:0000256" key="7">
    <source>
        <dbReference type="ARBA" id="ARBA00023201"/>
    </source>
</evidence>
<dbReference type="PANTHER" id="PTHR37839:SF1">
    <property type="entry name" value="NA(+)-TRANSLOCATING NADH-QUINONE REDUCTASE SUBUNIT A"/>
    <property type="match status" value="1"/>
</dbReference>
<dbReference type="KEGG" id="rbc:BN938_1408"/>
<dbReference type="PANTHER" id="PTHR37839">
    <property type="entry name" value="NA(+)-TRANSLOCATING NADH-QUINONE REDUCTASE SUBUNIT A"/>
    <property type="match status" value="1"/>
</dbReference>
<dbReference type="InterPro" id="IPR056148">
    <property type="entry name" value="NQRA_2nd"/>
</dbReference>
<dbReference type="PATRIC" id="fig|1433126.3.peg.1392"/>
<evidence type="ECO:0000256" key="2">
    <source>
        <dbReference type="ARBA" id="ARBA00022967"/>
    </source>
</evidence>
<keyword evidence="4 8" id="KW-0915">Sodium</keyword>
<dbReference type="Pfam" id="PF24836">
    <property type="entry name" value="NQRA_2nd"/>
    <property type="match status" value="1"/>
</dbReference>
<dbReference type="InterPro" id="IPR056147">
    <property type="entry name" value="NQRA_N"/>
</dbReference>
<comment type="subunit">
    <text evidence="8">Composed of six subunits; NqrA, NqrB, NqrC, NqrD, NqrE and NqrF.</text>
</comment>
<evidence type="ECO:0000313" key="12">
    <source>
        <dbReference type="EMBL" id="CDN31495.1"/>
    </source>
</evidence>
<feature type="domain" description="NqrA second alpha/beta" evidence="11">
    <location>
        <begin position="113"/>
        <end position="252"/>
    </location>
</feature>
<evidence type="ECO:0000256" key="6">
    <source>
        <dbReference type="ARBA" id="ARBA00023075"/>
    </source>
</evidence>
<dbReference type="NCBIfam" id="TIGR01936">
    <property type="entry name" value="nqrA"/>
    <property type="match status" value="1"/>
</dbReference>
<reference evidence="12 13" key="1">
    <citation type="journal article" date="2015" name="Genome Announc.">
        <title>Complete Genome Sequence of the Novel Leech Symbiont Mucinivorans hirudinis M3T.</title>
        <authorList>
            <person name="Nelson M.C."/>
            <person name="Bomar L."/>
            <person name="Graf J."/>
        </authorList>
    </citation>
    <scope>NUCLEOTIDE SEQUENCE [LARGE SCALE GENOMIC DNA]</scope>
    <source>
        <strain evidence="13">M3</strain>
    </source>
</reference>
<evidence type="ECO:0000259" key="10">
    <source>
        <dbReference type="Pfam" id="PF11973"/>
    </source>
</evidence>
<dbReference type="Proteomes" id="UP000027616">
    <property type="component" value="Chromosome I"/>
</dbReference>
<evidence type="ECO:0000256" key="4">
    <source>
        <dbReference type="ARBA" id="ARBA00023053"/>
    </source>
</evidence>
<feature type="domain" description="Na(+)-translocating NADH-quinone reductase subunit A C-terminal" evidence="10">
    <location>
        <begin position="257"/>
        <end position="302"/>
    </location>
</feature>
<sequence>MSKVIKLRKGLDIFLAGAAQQQTVQAATAELYALVPADYIGVTPKPLVKEGEEVKAGQPVFFDKEKPQILFTAPVSGTIKEIVRGEKRKILAITITPNGRNEAVAFDLPKNPTAEQVKEFLLTSGLWATIIQRPFGIIADPEAAVRDIYVSAFDSAPLAPDFDYTLAKNRGEIEKAIELLSKIAPVHLGVKPASAFAAVKGATVTTFSGKHPAGNVGVQIANTKPVNKGETVWTINLQHLVMIGRTALDGKLSMKKTIAVVGSECGKAQYVECTSGACVKSLVKANDNARILSGNPLTGYKSDYLGFYHNQITAIPEGNYHEFLGWAMPRFGKFSISRSYPSWLCPKKKYELDTNLNGGERAFVVTGIYENVVPMDIYPMYLIKAVMAGDVDKMEQLGIYEVVEEDIALCEFICPSKVEWQTTLREGITKMIKEL</sequence>
<dbReference type="InterPro" id="IPR022615">
    <property type="entry name" value="NqrA_C_domain"/>
</dbReference>
<dbReference type="SUPFAM" id="SSF51230">
    <property type="entry name" value="Single hybrid motif"/>
    <property type="match status" value="1"/>
</dbReference>
<evidence type="ECO:0000259" key="9">
    <source>
        <dbReference type="Pfam" id="PF05896"/>
    </source>
</evidence>
<dbReference type="HOGENOM" id="CLU_046656_0_0_10"/>
<keyword evidence="3 8" id="KW-0520">NAD</keyword>
<comment type="catalytic activity">
    <reaction evidence="8">
        <text>a ubiquinone + n Na(+)(in) + NADH + H(+) = a ubiquinol + n Na(+)(out) + NAD(+)</text>
        <dbReference type="Rhea" id="RHEA:47748"/>
        <dbReference type="Rhea" id="RHEA-COMP:9565"/>
        <dbReference type="Rhea" id="RHEA-COMP:9566"/>
        <dbReference type="ChEBI" id="CHEBI:15378"/>
        <dbReference type="ChEBI" id="CHEBI:16389"/>
        <dbReference type="ChEBI" id="CHEBI:17976"/>
        <dbReference type="ChEBI" id="CHEBI:29101"/>
        <dbReference type="ChEBI" id="CHEBI:57540"/>
        <dbReference type="ChEBI" id="CHEBI:57945"/>
        <dbReference type="EC" id="7.2.1.1"/>
    </reaction>
</comment>
<evidence type="ECO:0000256" key="3">
    <source>
        <dbReference type="ARBA" id="ARBA00023027"/>
    </source>
</evidence>
<keyword evidence="5 8" id="KW-0406">Ion transport</keyword>
<dbReference type="OrthoDB" id="9774536at2"/>
<dbReference type="HAMAP" id="MF_00425">
    <property type="entry name" value="NqrA"/>
    <property type="match status" value="1"/>
</dbReference>
<dbReference type="AlphaFoldDB" id="A0A060R807"/>
<dbReference type="GO" id="GO:0016655">
    <property type="term" value="F:oxidoreductase activity, acting on NAD(P)H, quinone or similar compound as acceptor"/>
    <property type="evidence" value="ECO:0007669"/>
    <property type="project" value="UniProtKB-UniRule"/>
</dbReference>
<proteinExistence type="inferred from homology"/>
<gene>
    <name evidence="8" type="primary">nqrA</name>
    <name evidence="12" type="ORF">BN938_1408</name>
</gene>
<keyword evidence="12" id="KW-0560">Oxidoreductase</keyword>
<organism evidence="12 13">
    <name type="scientific">Mucinivorans hirudinis</name>
    <dbReference type="NCBI Taxonomy" id="1433126"/>
    <lineage>
        <taxon>Bacteria</taxon>
        <taxon>Pseudomonadati</taxon>
        <taxon>Bacteroidota</taxon>
        <taxon>Bacteroidia</taxon>
        <taxon>Bacteroidales</taxon>
        <taxon>Rikenellaceae</taxon>
        <taxon>Mucinivorans</taxon>
    </lineage>
</organism>